<reference evidence="1 2" key="1">
    <citation type="journal article" date="2016" name="Nat. Commun.">
        <title>Thousands of microbial genomes shed light on interconnected biogeochemical processes in an aquifer system.</title>
        <authorList>
            <person name="Anantharaman K."/>
            <person name="Brown C.T."/>
            <person name="Hug L.A."/>
            <person name="Sharon I."/>
            <person name="Castelle C.J."/>
            <person name="Probst A.J."/>
            <person name="Thomas B.C."/>
            <person name="Singh A."/>
            <person name="Wilkins M.J."/>
            <person name="Karaoz U."/>
            <person name="Brodie E.L."/>
            <person name="Williams K.H."/>
            <person name="Hubbard S.S."/>
            <person name="Banfield J.F."/>
        </authorList>
    </citation>
    <scope>NUCLEOTIDE SEQUENCE [LARGE SCALE GENOMIC DNA]</scope>
</reference>
<evidence type="ECO:0000313" key="1">
    <source>
        <dbReference type="EMBL" id="OGZ31037.1"/>
    </source>
</evidence>
<dbReference type="Proteomes" id="UP000177486">
    <property type="component" value="Unassembled WGS sequence"/>
</dbReference>
<proteinExistence type="predicted"/>
<dbReference type="AlphaFoldDB" id="A0A1G2EZB4"/>
<dbReference type="EMBL" id="MHMQ01000008">
    <property type="protein sequence ID" value="OGZ31037.1"/>
    <property type="molecule type" value="Genomic_DNA"/>
</dbReference>
<name>A0A1G2EZB4_9BACT</name>
<protein>
    <submittedName>
        <fullName evidence="1">Uncharacterized protein</fullName>
    </submittedName>
</protein>
<sequence length="87" mass="9602">MHFSRASSPHPSAAKRKKKWKGNFWFCFAVSVSEKSNLILTFLFALFSALTATEALSYPRLVVTLNSVPSTAEVPTHQSGASPYKIL</sequence>
<comment type="caution">
    <text evidence="1">The sequence shown here is derived from an EMBL/GenBank/DDBJ whole genome shotgun (WGS) entry which is preliminary data.</text>
</comment>
<organism evidence="1 2">
    <name type="scientific">Candidatus Niyogibacteria bacterium RIFCSPLOWO2_01_FULL_45_48</name>
    <dbReference type="NCBI Taxonomy" id="1801724"/>
    <lineage>
        <taxon>Bacteria</taxon>
        <taxon>Candidatus Niyogiibacteriota</taxon>
    </lineage>
</organism>
<evidence type="ECO:0000313" key="2">
    <source>
        <dbReference type="Proteomes" id="UP000177486"/>
    </source>
</evidence>
<gene>
    <name evidence="1" type="ORF">A2931_03470</name>
</gene>
<accession>A0A1G2EZB4</accession>